<comment type="caution">
    <text evidence="1">The sequence shown here is derived from an EMBL/GenBank/DDBJ whole genome shotgun (WGS) entry which is preliminary data.</text>
</comment>
<keyword evidence="2" id="KW-1185">Reference proteome</keyword>
<name>A0A7D9LIL9_PARCT</name>
<organism evidence="1 2">
    <name type="scientific">Paramuricea clavata</name>
    <name type="common">Red gorgonian</name>
    <name type="synonym">Violescent sea-whip</name>
    <dbReference type="NCBI Taxonomy" id="317549"/>
    <lineage>
        <taxon>Eukaryota</taxon>
        <taxon>Metazoa</taxon>
        <taxon>Cnidaria</taxon>
        <taxon>Anthozoa</taxon>
        <taxon>Octocorallia</taxon>
        <taxon>Malacalcyonacea</taxon>
        <taxon>Plexauridae</taxon>
        <taxon>Paramuricea</taxon>
    </lineage>
</organism>
<dbReference type="PANTHER" id="PTHR35617:SF3">
    <property type="entry name" value="CORE-BINDING (CB) DOMAIN-CONTAINING PROTEIN"/>
    <property type="match status" value="1"/>
</dbReference>
<dbReference type="GO" id="GO:0003677">
    <property type="term" value="F:DNA binding"/>
    <property type="evidence" value="ECO:0007669"/>
    <property type="project" value="InterPro"/>
</dbReference>
<feature type="non-terminal residue" evidence="1">
    <location>
        <position position="250"/>
    </location>
</feature>
<gene>
    <name evidence="1" type="ORF">PACLA_8A063574</name>
</gene>
<evidence type="ECO:0000313" key="2">
    <source>
        <dbReference type="Proteomes" id="UP001152795"/>
    </source>
</evidence>
<dbReference type="OrthoDB" id="10064229at2759"/>
<dbReference type="Gene3D" id="1.10.150.130">
    <property type="match status" value="1"/>
</dbReference>
<protein>
    <submittedName>
        <fullName evidence="1">Integrase recombinase xerD-like</fullName>
    </submittedName>
</protein>
<dbReference type="InterPro" id="IPR010998">
    <property type="entry name" value="Integrase_recombinase_N"/>
</dbReference>
<evidence type="ECO:0000313" key="1">
    <source>
        <dbReference type="EMBL" id="CAB4034473.1"/>
    </source>
</evidence>
<sequence length="250" mass="27562">MIAIVFSPPGATSGFSSSVTDSGGNNLLTVRTTSNTSNVENPPTSCMVAVRSRLQTTGLSPEVCKILLASWRTSTQKRYEGPWQQWASWCLERNKCPFSAPVADVLDFLSGQFNNRNLAYRTVGVYKACISQMHDPIDGLQLGSLLLVSRFMKGIFQLRPATPRICTTWQVNPYKPVGSQTVSRWICTLIRLAGVDVCYTGHSTRAASTSEAVDNGVPLEVVLEAADWSSAQTFEKHYHKRADKARFAHK</sequence>
<proteinExistence type="predicted"/>
<dbReference type="SUPFAM" id="SSF56349">
    <property type="entry name" value="DNA breaking-rejoining enzymes"/>
    <property type="match status" value="1"/>
</dbReference>
<accession>A0A7D9LIL9</accession>
<dbReference type="Proteomes" id="UP001152795">
    <property type="component" value="Unassembled WGS sequence"/>
</dbReference>
<dbReference type="EMBL" id="CACRXK020020147">
    <property type="protein sequence ID" value="CAB4034473.1"/>
    <property type="molecule type" value="Genomic_DNA"/>
</dbReference>
<dbReference type="PANTHER" id="PTHR35617">
    <property type="entry name" value="PHAGE_INTEGRASE DOMAIN-CONTAINING PROTEIN"/>
    <property type="match status" value="1"/>
</dbReference>
<reference evidence="1" key="1">
    <citation type="submission" date="2020-04" db="EMBL/GenBank/DDBJ databases">
        <authorList>
            <person name="Alioto T."/>
            <person name="Alioto T."/>
            <person name="Gomez Garrido J."/>
        </authorList>
    </citation>
    <scope>NUCLEOTIDE SEQUENCE</scope>
    <source>
        <strain evidence="1">A484AB</strain>
    </source>
</reference>
<dbReference type="InterPro" id="IPR011010">
    <property type="entry name" value="DNA_brk_join_enz"/>
</dbReference>
<dbReference type="AlphaFoldDB" id="A0A7D9LIL9"/>
<dbReference type="SUPFAM" id="SSF47823">
    <property type="entry name" value="lambda integrase-like, N-terminal domain"/>
    <property type="match status" value="1"/>
</dbReference>